<dbReference type="GO" id="GO:0006357">
    <property type="term" value="P:regulation of transcription by RNA polymerase II"/>
    <property type="evidence" value="ECO:0007669"/>
    <property type="project" value="TreeGrafter"/>
</dbReference>
<reference evidence="3" key="3">
    <citation type="journal article" date="2013" name="Nucleic Acids Res.">
        <title>The genome of Anopheles darlingi, the main neotropical malaria vector.</title>
        <authorList>
            <person name="Marinotti O."/>
            <person name="Cerqueira G.C."/>
            <person name="de Almeida L.G."/>
            <person name="Ferro M.I."/>
            <person name="Loreto E.L."/>
            <person name="Zaha A."/>
            <person name="Teixeira S.M."/>
            <person name="Wespiser A.R."/>
            <person name="Almeida E Silva A."/>
            <person name="Schlindwein A.D."/>
            <person name="Pacheco A.C."/>
            <person name="Silva A.L."/>
            <person name="Graveley B.R."/>
            <person name="Walenz B.P."/>
            <person name="Lima Bde A."/>
            <person name="Ribeiro C.A."/>
            <person name="Nunes-Silva C.G."/>
            <person name="de Carvalho C.R."/>
            <person name="Soares C.M."/>
            <person name="de Menezes C.B."/>
            <person name="Matiolli C."/>
            <person name="Caffrey D."/>
            <person name="Araujo D.A."/>
            <person name="de Oliveira D.M."/>
            <person name="Golenbock D."/>
            <person name="Grisard E.C."/>
            <person name="Fantinatti-Garboggini F."/>
            <person name="de Carvalho F.M."/>
            <person name="Barcellos F.G."/>
            <person name="Prosdocimi F."/>
            <person name="May G."/>
            <person name="Azevedo Junior G.M."/>
            <person name="Guimaraes G.M."/>
            <person name="Goldman G.H."/>
            <person name="Padilha I.Q."/>
            <person name="Batista Jda S."/>
            <person name="Ferro J.A."/>
            <person name="Ribeiro J.M."/>
            <person name="Fietto J.L."/>
            <person name="Dabbas K.M."/>
            <person name="Cerdeira L."/>
            <person name="Agnez-Lima L.F."/>
            <person name="Brocchi M."/>
            <person name="de Carvalho M.O."/>
            <person name="Teixeira Mde M."/>
            <person name="Diniz Maia Mde M."/>
            <person name="Goldman M.H."/>
            <person name="Cruz Schneider M.P."/>
            <person name="Felipe M.S."/>
            <person name="Hungria M."/>
            <person name="Nicolas M.F."/>
            <person name="Pereira M."/>
            <person name="Montes M.A."/>
            <person name="Cantao M.E."/>
            <person name="Vincentz M."/>
            <person name="Rafael M.S."/>
            <person name="Silverman N."/>
            <person name="Stoco P.H."/>
            <person name="Souza R.C."/>
            <person name="Vicentini R."/>
            <person name="Gazzinelli R.T."/>
            <person name="Neves Rde O."/>
            <person name="Silva R."/>
            <person name="Astolfi-Filho S."/>
            <person name="Maciel T.E."/>
            <person name="Urmenyi T.P."/>
            <person name="Tadei W.P."/>
            <person name="Camargo E.P."/>
            <person name="de Vasconcelos A.T."/>
        </authorList>
    </citation>
    <scope>NUCLEOTIDE SEQUENCE</scope>
</reference>
<dbReference type="PANTHER" id="PTHR12243:SF69">
    <property type="entry name" value="SI:CH73-59F11.3"/>
    <property type="match status" value="1"/>
</dbReference>
<accession>W5JLP1</accession>
<dbReference type="PANTHER" id="PTHR12243">
    <property type="entry name" value="MADF DOMAIN TRANSCRIPTION FACTOR"/>
    <property type="match status" value="1"/>
</dbReference>
<evidence type="ECO:0000313" key="3">
    <source>
        <dbReference type="EMBL" id="ETN63694.1"/>
    </source>
</evidence>
<dbReference type="OMA" id="GEHIAMK"/>
<sequence>MDTNLGHNRTFAERRRALMMTPERSLQFIQLVKNRECLWKRTQNTYINRSHVADAWKEVSMKMGLPVEFLQQKWKSLSGSFRHVRAVHDRNMAAASDPSTVRPPTWFAYAPMLFLNESNRSQRFRRSKSLTENKQSFCQVKAEANSTVEEHGESEDEEEESEMLADETKYSDEIATAIPIPETEGAVFGALLARKLDNMSPIRRKRMILKFEKELLAEEEARFVEKYGPL</sequence>
<keyword evidence="5" id="KW-1185">Reference proteome</keyword>
<feature type="domain" description="MADF" evidence="2">
    <location>
        <begin position="27"/>
        <end position="120"/>
    </location>
</feature>
<dbReference type="GO" id="GO:0005634">
    <property type="term" value="C:nucleus"/>
    <property type="evidence" value="ECO:0007669"/>
    <property type="project" value="TreeGrafter"/>
</dbReference>
<reference evidence="3" key="2">
    <citation type="submission" date="2010-05" db="EMBL/GenBank/DDBJ databases">
        <authorList>
            <person name="Almeida L.G."/>
            <person name="Nicolas M.F."/>
            <person name="Souza R.C."/>
            <person name="Vasconcelos A.T.R."/>
        </authorList>
    </citation>
    <scope>NUCLEOTIDE SEQUENCE</scope>
</reference>
<evidence type="ECO:0000313" key="4">
    <source>
        <dbReference type="EnsemblMetazoa" id="ADAC004589-PA"/>
    </source>
</evidence>
<gene>
    <name evidence="3" type="ORF">AND_004589</name>
</gene>
<organism evidence="3">
    <name type="scientific">Anopheles darlingi</name>
    <name type="common">Mosquito</name>
    <dbReference type="NCBI Taxonomy" id="43151"/>
    <lineage>
        <taxon>Eukaryota</taxon>
        <taxon>Metazoa</taxon>
        <taxon>Ecdysozoa</taxon>
        <taxon>Arthropoda</taxon>
        <taxon>Hexapoda</taxon>
        <taxon>Insecta</taxon>
        <taxon>Pterygota</taxon>
        <taxon>Neoptera</taxon>
        <taxon>Endopterygota</taxon>
        <taxon>Diptera</taxon>
        <taxon>Nematocera</taxon>
        <taxon>Culicoidea</taxon>
        <taxon>Culicidae</taxon>
        <taxon>Anophelinae</taxon>
        <taxon>Anopheles</taxon>
    </lineage>
</organism>
<dbReference type="InterPro" id="IPR006578">
    <property type="entry name" value="MADF-dom"/>
</dbReference>
<feature type="region of interest" description="Disordered" evidence="1">
    <location>
        <begin position="143"/>
        <end position="165"/>
    </location>
</feature>
<protein>
    <recommendedName>
        <fullName evidence="2">MADF domain-containing protein</fullName>
    </recommendedName>
</protein>
<dbReference type="GO" id="GO:0005667">
    <property type="term" value="C:transcription regulator complex"/>
    <property type="evidence" value="ECO:0007669"/>
    <property type="project" value="TreeGrafter"/>
</dbReference>
<reference evidence="4" key="4">
    <citation type="submission" date="2015-06" db="UniProtKB">
        <authorList>
            <consortium name="EnsemblMetazoa"/>
        </authorList>
    </citation>
    <scope>IDENTIFICATION</scope>
</reference>
<dbReference type="VEuPathDB" id="VectorBase:ADAR2_001087"/>
<dbReference type="InterPro" id="IPR039353">
    <property type="entry name" value="TF_Adf1"/>
</dbReference>
<dbReference type="PROSITE" id="PS51029">
    <property type="entry name" value="MADF"/>
    <property type="match status" value="1"/>
</dbReference>
<dbReference type="SMART" id="SM00595">
    <property type="entry name" value="MADF"/>
    <property type="match status" value="1"/>
</dbReference>
<dbReference type="VEuPathDB" id="VectorBase:ADAC004589"/>
<dbReference type="Pfam" id="PF10545">
    <property type="entry name" value="MADF_DNA_bdg"/>
    <property type="match status" value="1"/>
</dbReference>
<evidence type="ECO:0000259" key="2">
    <source>
        <dbReference type="PROSITE" id="PS51029"/>
    </source>
</evidence>
<proteinExistence type="predicted"/>
<dbReference type="HOGENOM" id="CLU_1205638_0_0_1"/>
<reference evidence="3 5" key="1">
    <citation type="journal article" date="2010" name="BMC Genomics">
        <title>Combination of measures distinguishes pre-miRNAs from other stem-loops in the genome of the newly sequenced Anopheles darlingi.</title>
        <authorList>
            <person name="Mendes N.D."/>
            <person name="Freitas A.T."/>
            <person name="Vasconcelos A.T."/>
            <person name="Sagot M.F."/>
        </authorList>
    </citation>
    <scope>NUCLEOTIDE SEQUENCE</scope>
</reference>
<dbReference type="EMBL" id="ADMH02001205">
    <property type="protein sequence ID" value="ETN63694.1"/>
    <property type="molecule type" value="Genomic_DNA"/>
</dbReference>
<dbReference type="Proteomes" id="UP000000673">
    <property type="component" value="Unassembled WGS sequence"/>
</dbReference>
<name>W5JLP1_ANODA</name>
<evidence type="ECO:0000256" key="1">
    <source>
        <dbReference type="SAM" id="MobiDB-lite"/>
    </source>
</evidence>
<feature type="compositionally biased region" description="Acidic residues" evidence="1">
    <location>
        <begin position="152"/>
        <end position="165"/>
    </location>
</feature>
<dbReference type="EnsemblMetazoa" id="ADAC004589-RA">
    <property type="protein sequence ID" value="ADAC004589-PA"/>
    <property type="gene ID" value="ADAC004589"/>
</dbReference>
<evidence type="ECO:0000313" key="5">
    <source>
        <dbReference type="Proteomes" id="UP000000673"/>
    </source>
</evidence>
<dbReference type="AlphaFoldDB" id="W5JLP1"/>